<evidence type="ECO:0000256" key="7">
    <source>
        <dbReference type="ARBA" id="ARBA00022989"/>
    </source>
</evidence>
<keyword evidence="7" id="KW-1133">Transmembrane helix</keyword>
<feature type="region of interest" description="Disordered" evidence="9">
    <location>
        <begin position="59"/>
        <end position="151"/>
    </location>
</feature>
<reference evidence="10 11" key="1">
    <citation type="submission" date="2017-12" db="EMBL/GenBank/DDBJ databases">
        <title>Hemimetabolous genomes reveal molecular basis of termite eusociality.</title>
        <authorList>
            <person name="Harrison M.C."/>
            <person name="Jongepier E."/>
            <person name="Robertson H.M."/>
            <person name="Arning N."/>
            <person name="Bitard-Feildel T."/>
            <person name="Chao H."/>
            <person name="Childers C.P."/>
            <person name="Dinh H."/>
            <person name="Doddapaneni H."/>
            <person name="Dugan S."/>
            <person name="Gowin J."/>
            <person name="Greiner C."/>
            <person name="Han Y."/>
            <person name="Hu H."/>
            <person name="Hughes D.S.T."/>
            <person name="Huylmans A.-K."/>
            <person name="Kemena C."/>
            <person name="Kremer L.P.M."/>
            <person name="Lee S.L."/>
            <person name="Lopez-Ezquerra A."/>
            <person name="Mallet L."/>
            <person name="Monroy-Kuhn J.M."/>
            <person name="Moser A."/>
            <person name="Murali S.C."/>
            <person name="Muzny D.M."/>
            <person name="Otani S."/>
            <person name="Piulachs M.-D."/>
            <person name="Poelchau M."/>
            <person name="Qu J."/>
            <person name="Schaub F."/>
            <person name="Wada-Katsumata A."/>
            <person name="Worley K.C."/>
            <person name="Xie Q."/>
            <person name="Ylla G."/>
            <person name="Poulsen M."/>
            <person name="Gibbs R.A."/>
            <person name="Schal C."/>
            <person name="Richards S."/>
            <person name="Belles X."/>
            <person name="Korb J."/>
            <person name="Bornberg-Bauer E."/>
        </authorList>
    </citation>
    <scope>NUCLEOTIDE SEQUENCE [LARGE SCALE GENOMIC DNA]</scope>
    <source>
        <tissue evidence="10">Whole body</tissue>
    </source>
</reference>
<dbReference type="PANTHER" id="PTHR16514:SF3">
    <property type="entry name" value="LOW-DENSITY LIPOPROTEIN RECEPTOR CLASS A DOMAIN-CONTAINING PROTEIN 4-LIKE ISOFORM X1"/>
    <property type="match status" value="1"/>
</dbReference>
<dbReference type="GO" id="GO:0031901">
    <property type="term" value="C:early endosome membrane"/>
    <property type="evidence" value="ECO:0007669"/>
    <property type="project" value="UniProtKB-SubCell"/>
</dbReference>
<dbReference type="GO" id="GO:0009968">
    <property type="term" value="P:negative regulation of signal transduction"/>
    <property type="evidence" value="ECO:0007669"/>
    <property type="project" value="UniProtKB-KW"/>
</dbReference>
<evidence type="ECO:0000256" key="5">
    <source>
        <dbReference type="ARBA" id="ARBA00022700"/>
    </source>
</evidence>
<dbReference type="GO" id="GO:0000139">
    <property type="term" value="C:Golgi membrane"/>
    <property type="evidence" value="ECO:0007669"/>
    <property type="project" value="TreeGrafter"/>
</dbReference>
<feature type="compositionally biased region" description="Low complexity" evidence="9">
    <location>
        <begin position="127"/>
        <end position="137"/>
    </location>
</feature>
<keyword evidence="11" id="KW-1185">Reference proteome</keyword>
<dbReference type="AlphaFoldDB" id="A0A2J7QST5"/>
<sequence>MAARRDRQVRLHSVQTDLELDLPPNIALPDGEEVPYGSSMRLQIRDNEQESEIYQKCIRPPPNRTVFDGESPPPYRTSSAGVLGSGDPGDWSSGGCSTTRVVRCHSVSSGSSASRSTHAPSVIVPTGSRRLSSFSDSSGGGGGGALANLTMVPCNAEPSRLAKPPPPQHGAV</sequence>
<evidence type="ECO:0000256" key="1">
    <source>
        <dbReference type="ARBA" id="ARBA00004146"/>
    </source>
</evidence>
<dbReference type="PANTHER" id="PTHR16514">
    <property type="entry name" value="LOW DENSITY LIPOPROTEIN RECEPTOR CLASS A DOMAIN-CONTAINING 4A"/>
    <property type="match status" value="1"/>
</dbReference>
<dbReference type="EMBL" id="NEVH01011228">
    <property type="protein sequence ID" value="PNF31633.1"/>
    <property type="molecule type" value="Genomic_DNA"/>
</dbReference>
<accession>A0A2J7QST5</accession>
<evidence type="ECO:0000313" key="10">
    <source>
        <dbReference type="EMBL" id="PNF31633.1"/>
    </source>
</evidence>
<organism evidence="10 11">
    <name type="scientific">Cryptotermes secundus</name>
    <dbReference type="NCBI Taxonomy" id="105785"/>
    <lineage>
        <taxon>Eukaryota</taxon>
        <taxon>Metazoa</taxon>
        <taxon>Ecdysozoa</taxon>
        <taxon>Arthropoda</taxon>
        <taxon>Hexapoda</taxon>
        <taxon>Insecta</taxon>
        <taxon>Pterygota</taxon>
        <taxon>Neoptera</taxon>
        <taxon>Polyneoptera</taxon>
        <taxon>Dictyoptera</taxon>
        <taxon>Blattodea</taxon>
        <taxon>Blattoidea</taxon>
        <taxon>Termitoidae</taxon>
        <taxon>Kalotermitidae</taxon>
        <taxon>Cryptotermitinae</taxon>
        <taxon>Cryptotermes</taxon>
    </lineage>
</organism>
<dbReference type="OrthoDB" id="10038550at2759"/>
<evidence type="ECO:0000256" key="3">
    <source>
        <dbReference type="ARBA" id="ARBA00009908"/>
    </source>
</evidence>
<evidence type="ECO:0000313" key="11">
    <source>
        <dbReference type="Proteomes" id="UP000235965"/>
    </source>
</evidence>
<dbReference type="Proteomes" id="UP000235965">
    <property type="component" value="Unassembled WGS sequence"/>
</dbReference>
<evidence type="ECO:0000256" key="2">
    <source>
        <dbReference type="ARBA" id="ARBA00004190"/>
    </source>
</evidence>
<comment type="subcellular location">
    <subcellularLocation>
        <location evidence="1">Early endosome membrane</location>
    </subcellularLocation>
    <subcellularLocation>
        <location evidence="2">Endosome membrane</location>
        <topology evidence="2">Single-pass membrane protein</topology>
    </subcellularLocation>
</comment>
<feature type="compositionally biased region" description="Low complexity" evidence="9">
    <location>
        <begin position="88"/>
        <end position="116"/>
    </location>
</feature>
<evidence type="ECO:0000256" key="4">
    <source>
        <dbReference type="ARBA" id="ARBA00022692"/>
    </source>
</evidence>
<comment type="caution">
    <text evidence="10">The sequence shown here is derived from an EMBL/GenBank/DDBJ whole genome shotgun (WGS) entry which is preliminary data.</text>
</comment>
<keyword evidence="4" id="KW-0812">Transmembrane</keyword>
<keyword evidence="6" id="KW-0967">Endosome</keyword>
<dbReference type="InParanoid" id="A0A2J7QST5"/>
<keyword evidence="5" id="KW-0734">Signal transduction inhibitor</keyword>
<keyword evidence="8" id="KW-0472">Membrane</keyword>
<evidence type="ECO:0000256" key="8">
    <source>
        <dbReference type="ARBA" id="ARBA00023136"/>
    </source>
</evidence>
<proteinExistence type="inferred from homology"/>
<dbReference type="STRING" id="105785.A0A2J7QST5"/>
<gene>
    <name evidence="10" type="ORF">B7P43_G17192</name>
</gene>
<dbReference type="GO" id="GO:0070412">
    <property type="term" value="F:R-SMAD binding"/>
    <property type="evidence" value="ECO:0007669"/>
    <property type="project" value="InterPro"/>
</dbReference>
<comment type="similarity">
    <text evidence="3">Belongs to the PMEPA1 family.</text>
</comment>
<evidence type="ECO:0000256" key="9">
    <source>
        <dbReference type="SAM" id="MobiDB-lite"/>
    </source>
</evidence>
<name>A0A2J7QST5_9NEOP</name>
<protein>
    <submittedName>
        <fullName evidence="10">Uncharacterized protein</fullName>
    </submittedName>
</protein>
<evidence type="ECO:0000256" key="6">
    <source>
        <dbReference type="ARBA" id="ARBA00022753"/>
    </source>
</evidence>
<dbReference type="InterPro" id="IPR043445">
    <property type="entry name" value="TMEPAI/LRAD4"/>
</dbReference>